<dbReference type="AlphaFoldDB" id="A0A6A7AFL9"/>
<reference evidence="2" key="1">
    <citation type="journal article" date="2020" name="Stud. Mycol.">
        <title>101 Dothideomycetes genomes: a test case for predicting lifestyles and emergence of pathogens.</title>
        <authorList>
            <person name="Haridas S."/>
            <person name="Albert R."/>
            <person name="Binder M."/>
            <person name="Bloem J."/>
            <person name="Labutti K."/>
            <person name="Salamov A."/>
            <person name="Andreopoulos B."/>
            <person name="Baker S."/>
            <person name="Barry K."/>
            <person name="Bills G."/>
            <person name="Bluhm B."/>
            <person name="Cannon C."/>
            <person name="Castanera R."/>
            <person name="Culley D."/>
            <person name="Daum C."/>
            <person name="Ezra D."/>
            <person name="Gonzalez J."/>
            <person name="Henrissat B."/>
            <person name="Kuo A."/>
            <person name="Liang C."/>
            <person name="Lipzen A."/>
            <person name="Lutzoni F."/>
            <person name="Magnuson J."/>
            <person name="Mondo S."/>
            <person name="Nolan M."/>
            <person name="Ohm R."/>
            <person name="Pangilinan J."/>
            <person name="Park H.-J."/>
            <person name="Ramirez L."/>
            <person name="Alfaro M."/>
            <person name="Sun H."/>
            <person name="Tritt A."/>
            <person name="Yoshinaga Y."/>
            <person name="Zwiers L.-H."/>
            <person name="Turgeon B."/>
            <person name="Goodwin S."/>
            <person name="Spatafora J."/>
            <person name="Crous P."/>
            <person name="Grigoriev I."/>
        </authorList>
    </citation>
    <scope>NUCLEOTIDE SEQUENCE</scope>
    <source>
        <strain evidence="2">CBS 113818</strain>
    </source>
</reference>
<protein>
    <submittedName>
        <fullName evidence="2">Uncharacterized protein</fullName>
    </submittedName>
</protein>
<name>A0A6A7AFL9_9PLEO</name>
<organism evidence="2 3">
    <name type="scientific">Ophiobolus disseminans</name>
    <dbReference type="NCBI Taxonomy" id="1469910"/>
    <lineage>
        <taxon>Eukaryota</taxon>
        <taxon>Fungi</taxon>
        <taxon>Dikarya</taxon>
        <taxon>Ascomycota</taxon>
        <taxon>Pezizomycotina</taxon>
        <taxon>Dothideomycetes</taxon>
        <taxon>Pleosporomycetidae</taxon>
        <taxon>Pleosporales</taxon>
        <taxon>Pleosporineae</taxon>
        <taxon>Phaeosphaeriaceae</taxon>
        <taxon>Ophiobolus</taxon>
    </lineage>
</organism>
<evidence type="ECO:0000256" key="1">
    <source>
        <dbReference type="SAM" id="Phobius"/>
    </source>
</evidence>
<feature type="transmembrane region" description="Helical" evidence="1">
    <location>
        <begin position="183"/>
        <end position="200"/>
    </location>
</feature>
<feature type="transmembrane region" description="Helical" evidence="1">
    <location>
        <begin position="212"/>
        <end position="234"/>
    </location>
</feature>
<gene>
    <name evidence="2" type="ORF">CC86DRAFT_366003</name>
</gene>
<keyword evidence="1" id="KW-0812">Transmembrane</keyword>
<evidence type="ECO:0000313" key="2">
    <source>
        <dbReference type="EMBL" id="KAF2832111.1"/>
    </source>
</evidence>
<accession>A0A6A7AFL9</accession>
<dbReference type="EMBL" id="MU006217">
    <property type="protein sequence ID" value="KAF2832111.1"/>
    <property type="molecule type" value="Genomic_DNA"/>
</dbReference>
<dbReference type="Proteomes" id="UP000799424">
    <property type="component" value="Unassembled WGS sequence"/>
</dbReference>
<keyword evidence="1" id="KW-1133">Transmembrane helix</keyword>
<evidence type="ECO:0000313" key="3">
    <source>
        <dbReference type="Proteomes" id="UP000799424"/>
    </source>
</evidence>
<proteinExistence type="predicted"/>
<sequence>MSVAVINAIPTKASTTAANSVPVEPPTATNDMLAESNAATSTAPAGFPKSAKNMVARSLTATISMLTKSLAAVNAMPAERTTPNRIPSTARINSTHASSIIHPQHDWVTMRMPLDDAVDYLEHEIQEWLMDNDEKKRAAEALPYVRWYKGGIGGVRIDRAVRYFYANAYETFAHNPYNVPAEWFFLMMLAMILFIGGNFAMGALKAMEGLRFYPLVEGILGGLIILWVLPLFLFPPLLANTREQFAAQGLPLTGM</sequence>
<keyword evidence="1" id="KW-0472">Membrane</keyword>
<keyword evidence="3" id="KW-1185">Reference proteome</keyword>